<organism evidence="1 2">
    <name type="scientific">Rhizobium wuzhouense</name>
    <dbReference type="NCBI Taxonomy" id="1986026"/>
    <lineage>
        <taxon>Bacteria</taxon>
        <taxon>Pseudomonadati</taxon>
        <taxon>Pseudomonadota</taxon>
        <taxon>Alphaproteobacteria</taxon>
        <taxon>Hyphomicrobiales</taxon>
        <taxon>Rhizobiaceae</taxon>
        <taxon>Rhizobium/Agrobacterium group</taxon>
        <taxon>Rhizobium</taxon>
    </lineage>
</organism>
<evidence type="ECO:0000313" key="1">
    <source>
        <dbReference type="EMBL" id="PYB77595.1"/>
    </source>
</evidence>
<dbReference type="PANTHER" id="PTHR37943">
    <property type="entry name" value="PROTEIN VES"/>
    <property type="match status" value="1"/>
</dbReference>
<name>A0ABX5NWN7_9HYPH</name>
<dbReference type="RefSeq" id="WP_110790023.1">
    <property type="nucleotide sequence ID" value="NZ_QJRY01000001.1"/>
</dbReference>
<dbReference type="InterPro" id="IPR011051">
    <property type="entry name" value="RmlC_Cupin_sf"/>
</dbReference>
<proteinExistence type="predicted"/>
<dbReference type="EMBL" id="QJRY01000001">
    <property type="protein sequence ID" value="PYB77595.1"/>
    <property type="molecule type" value="Genomic_DNA"/>
</dbReference>
<dbReference type="PANTHER" id="PTHR37943:SF1">
    <property type="entry name" value="PROTEIN VES"/>
    <property type="match status" value="1"/>
</dbReference>
<dbReference type="Gene3D" id="2.60.120.10">
    <property type="entry name" value="Jelly Rolls"/>
    <property type="match status" value="1"/>
</dbReference>
<dbReference type="InterPro" id="IPR010282">
    <property type="entry name" value="Uncharacterised_HutD/Ves"/>
</dbReference>
<dbReference type="SUPFAM" id="SSF51182">
    <property type="entry name" value="RmlC-like cupins"/>
    <property type="match status" value="1"/>
</dbReference>
<sequence length="189" mass="20279">MRVLRSVDHKRMPWKNGKGETVEIAVSPPGASVDNFDWRISMATVAEDGPFSVFDGIDRTLSVLTGEGITLSVAGHAPHSLRPECAPHAFPADRQTSATLLAGPVTDLNVMSRRGAFTHAVERVVTRQLTLQPSAHLRIVLTLNDVSVVQENIRLHPLDALFLGPGDGAQLSSASPATIYIIQIDGVTT</sequence>
<accession>A0ABX5NWN7</accession>
<evidence type="ECO:0000313" key="2">
    <source>
        <dbReference type="Proteomes" id="UP000247536"/>
    </source>
</evidence>
<dbReference type="Proteomes" id="UP000247536">
    <property type="component" value="Unassembled WGS sequence"/>
</dbReference>
<keyword evidence="2" id="KW-1185">Reference proteome</keyword>
<dbReference type="Pfam" id="PF05962">
    <property type="entry name" value="HutD"/>
    <property type="match status" value="1"/>
</dbReference>
<dbReference type="InterPro" id="IPR014710">
    <property type="entry name" value="RmlC-like_jellyroll"/>
</dbReference>
<protein>
    <submittedName>
        <fullName evidence="1">HutD-family protein</fullName>
    </submittedName>
</protein>
<dbReference type="CDD" id="cd20293">
    <property type="entry name" value="cupin_HutD_N"/>
    <property type="match status" value="1"/>
</dbReference>
<comment type="caution">
    <text evidence="1">The sequence shown here is derived from an EMBL/GenBank/DDBJ whole genome shotgun (WGS) entry which is preliminary data.</text>
</comment>
<gene>
    <name evidence="1" type="ORF">DMY87_04385</name>
</gene>
<reference evidence="1 2" key="1">
    <citation type="submission" date="2018-06" db="EMBL/GenBank/DDBJ databases">
        <title>Rhizobium wuzhouense sp. nov., isolated from roots of Oryza officinalis.</title>
        <authorList>
            <person name="Yuan T."/>
        </authorList>
    </citation>
    <scope>NUCLEOTIDE SEQUENCE [LARGE SCALE GENOMIC DNA]</scope>
    <source>
        <strain evidence="1 2">W44</strain>
    </source>
</reference>